<comment type="caution">
    <text evidence="1">The sequence shown here is derived from an EMBL/GenBank/DDBJ whole genome shotgun (WGS) entry which is preliminary data.</text>
</comment>
<proteinExistence type="predicted"/>
<protein>
    <submittedName>
        <fullName evidence="1">Uncharacterized protein</fullName>
    </submittedName>
</protein>
<dbReference type="OrthoDB" id="3490447at2759"/>
<keyword evidence="2" id="KW-1185">Reference proteome</keyword>
<gene>
    <name evidence="1" type="ORF">OCU04_006744</name>
</gene>
<accession>A0A9X0AKE0</accession>
<organism evidence="1 2">
    <name type="scientific">Sclerotinia nivalis</name>
    <dbReference type="NCBI Taxonomy" id="352851"/>
    <lineage>
        <taxon>Eukaryota</taxon>
        <taxon>Fungi</taxon>
        <taxon>Dikarya</taxon>
        <taxon>Ascomycota</taxon>
        <taxon>Pezizomycotina</taxon>
        <taxon>Leotiomycetes</taxon>
        <taxon>Helotiales</taxon>
        <taxon>Sclerotiniaceae</taxon>
        <taxon>Sclerotinia</taxon>
    </lineage>
</organism>
<evidence type="ECO:0000313" key="2">
    <source>
        <dbReference type="Proteomes" id="UP001152300"/>
    </source>
</evidence>
<reference evidence="1" key="1">
    <citation type="submission" date="2022-11" db="EMBL/GenBank/DDBJ databases">
        <title>Genome Resource of Sclerotinia nivalis Strain SnTB1, a Plant Pathogen Isolated from American Ginseng.</title>
        <authorList>
            <person name="Fan S."/>
        </authorList>
    </citation>
    <scope>NUCLEOTIDE SEQUENCE</scope>
    <source>
        <strain evidence="1">SnTB1</strain>
    </source>
</reference>
<dbReference type="Proteomes" id="UP001152300">
    <property type="component" value="Unassembled WGS sequence"/>
</dbReference>
<name>A0A9X0AKE0_9HELO</name>
<dbReference type="EMBL" id="JAPEIS010000007">
    <property type="protein sequence ID" value="KAJ8064402.1"/>
    <property type="molecule type" value="Genomic_DNA"/>
</dbReference>
<sequence length="328" mass="36740">MITTTILSFSEQSKLSAISTLTFSTPDMSQITLQPTGLKDAGKGWIETIDDDDIQGLIKLAQWLPPDFVTYVVQGNARYLFPSDDPLVCHPPEPAAKLFENFGRAVDMGKKIPDNVFPSYDKLGELFYSYATEAHDHYAQVLDILGKIRTEILDNSSIDEDCEKLSAIVATRTDLSGRMKEAASDVVNSFLEIQPILRDCESHIDQDLKDLVRLMNSADRPDTPEIWALEQIGYEATSAQAMEITLWAIGPIGTAITEMQKEIGLWDAINHDLIAIQDLITEEKDTAAQIIATLDNEQILERWQEIGDMVPHTVDKQNDNNIEDDQRK</sequence>
<evidence type="ECO:0000313" key="1">
    <source>
        <dbReference type="EMBL" id="KAJ8064402.1"/>
    </source>
</evidence>
<dbReference type="AlphaFoldDB" id="A0A9X0AKE0"/>